<dbReference type="OrthoDB" id="248495at2759"/>
<comment type="caution">
    <text evidence="2">The sequence shown here is derived from an EMBL/GenBank/DDBJ whole genome shotgun (WGS) entry which is preliminary data.</text>
</comment>
<dbReference type="EMBL" id="NCKW01016367">
    <property type="protein sequence ID" value="POM61060.1"/>
    <property type="molecule type" value="Genomic_DNA"/>
</dbReference>
<protein>
    <submittedName>
        <fullName evidence="2">BUB protein kinase</fullName>
    </submittedName>
</protein>
<reference evidence="2 3" key="1">
    <citation type="journal article" date="2017" name="Genome Biol. Evol.">
        <title>Phytophthora megakarya and P. palmivora, closely related causal agents of cacao black pod rot, underwent increases in genome sizes and gene numbers by different mechanisms.</title>
        <authorList>
            <person name="Ali S.S."/>
            <person name="Shao J."/>
            <person name="Lary D.J."/>
            <person name="Kronmiller B."/>
            <person name="Shen D."/>
            <person name="Strem M.D."/>
            <person name="Amoako-Attah I."/>
            <person name="Akrofi A.Y."/>
            <person name="Begoude B.A."/>
            <person name="Ten Hoopen G.M."/>
            <person name="Coulibaly K."/>
            <person name="Kebe B.I."/>
            <person name="Melnick R.L."/>
            <person name="Guiltinan M.J."/>
            <person name="Tyler B.M."/>
            <person name="Meinhardt L.W."/>
            <person name="Bailey B.A."/>
        </authorList>
    </citation>
    <scope>NUCLEOTIDE SEQUENCE [LARGE SCALE GENOMIC DNA]</scope>
    <source>
        <strain evidence="3">sbr112.9</strain>
    </source>
</reference>
<accession>A0A2P4X6A3</accession>
<feature type="region of interest" description="Disordered" evidence="1">
    <location>
        <begin position="58"/>
        <end position="116"/>
    </location>
</feature>
<dbReference type="AlphaFoldDB" id="A0A2P4X6A3"/>
<gene>
    <name evidence="2" type="ORF">PHPALM_29987</name>
</gene>
<evidence type="ECO:0000256" key="1">
    <source>
        <dbReference type="SAM" id="MobiDB-lite"/>
    </source>
</evidence>
<evidence type="ECO:0000313" key="3">
    <source>
        <dbReference type="Proteomes" id="UP000237271"/>
    </source>
</evidence>
<evidence type="ECO:0000313" key="2">
    <source>
        <dbReference type="EMBL" id="POM61060.1"/>
    </source>
</evidence>
<sequence>MTINTRVALEDINSMFCSPPREPKPIVWEVKEDDPVERKLHFSVFDDSVDSVAVNAQDQSLRQDPNESITKQTFQIFSDDNPEEPRTGRKQPFQIFSDDGSEEPRTEKKTWSQKRKPLGVRDDLVRSVRLTNKDVLMQAEKDVAAKDSTESIYFSHWIQDTTKNVAGEGPPRYSYHVLLAF</sequence>
<dbReference type="Proteomes" id="UP000237271">
    <property type="component" value="Unassembled WGS sequence"/>
</dbReference>
<name>A0A2P4X6A3_9STRA</name>
<organism evidence="2 3">
    <name type="scientific">Phytophthora palmivora</name>
    <dbReference type="NCBI Taxonomy" id="4796"/>
    <lineage>
        <taxon>Eukaryota</taxon>
        <taxon>Sar</taxon>
        <taxon>Stramenopiles</taxon>
        <taxon>Oomycota</taxon>
        <taxon>Peronosporomycetes</taxon>
        <taxon>Peronosporales</taxon>
        <taxon>Peronosporaceae</taxon>
        <taxon>Phytophthora</taxon>
    </lineage>
</organism>
<proteinExistence type="predicted"/>
<keyword evidence="2" id="KW-0808">Transferase</keyword>
<feature type="compositionally biased region" description="Polar residues" evidence="1">
    <location>
        <begin position="58"/>
        <end position="78"/>
    </location>
</feature>
<keyword evidence="3" id="KW-1185">Reference proteome</keyword>
<keyword evidence="2" id="KW-0418">Kinase</keyword>
<dbReference type="GO" id="GO:0016301">
    <property type="term" value="F:kinase activity"/>
    <property type="evidence" value="ECO:0007669"/>
    <property type="project" value="UniProtKB-KW"/>
</dbReference>